<sequence length="87" mass="9402">MNTKKPETNNTPQPNRQTSKADSNQRLIDAYDYLTNAASCQDCTGLIPSAPVSSSELEAYEELYHYLPPCANASSIEEASGKETSGS</sequence>
<dbReference type="Proteomes" id="UP000824263">
    <property type="component" value="Unassembled WGS sequence"/>
</dbReference>
<organism evidence="2 3">
    <name type="scientific">Candidatus Dorea gallistercoris</name>
    <dbReference type="NCBI Taxonomy" id="2838542"/>
    <lineage>
        <taxon>Bacteria</taxon>
        <taxon>Bacillati</taxon>
        <taxon>Bacillota</taxon>
        <taxon>Clostridia</taxon>
        <taxon>Lachnospirales</taxon>
        <taxon>Lachnospiraceae</taxon>
        <taxon>Dorea</taxon>
    </lineage>
</organism>
<reference evidence="2" key="2">
    <citation type="submission" date="2021-04" db="EMBL/GenBank/DDBJ databases">
        <authorList>
            <person name="Gilroy R."/>
        </authorList>
    </citation>
    <scope>NUCLEOTIDE SEQUENCE</scope>
    <source>
        <strain evidence="2">ChiSxjej1B13-11762</strain>
    </source>
</reference>
<dbReference type="AlphaFoldDB" id="A0A9D1R8G4"/>
<feature type="compositionally biased region" description="Polar residues" evidence="1">
    <location>
        <begin position="8"/>
        <end position="26"/>
    </location>
</feature>
<gene>
    <name evidence="2" type="ORF">H9873_04990</name>
</gene>
<comment type="caution">
    <text evidence="2">The sequence shown here is derived from an EMBL/GenBank/DDBJ whole genome shotgun (WGS) entry which is preliminary data.</text>
</comment>
<evidence type="ECO:0000256" key="1">
    <source>
        <dbReference type="SAM" id="MobiDB-lite"/>
    </source>
</evidence>
<reference evidence="2" key="1">
    <citation type="journal article" date="2021" name="PeerJ">
        <title>Extensive microbial diversity within the chicken gut microbiome revealed by metagenomics and culture.</title>
        <authorList>
            <person name="Gilroy R."/>
            <person name="Ravi A."/>
            <person name="Getino M."/>
            <person name="Pursley I."/>
            <person name="Horton D.L."/>
            <person name="Alikhan N.F."/>
            <person name="Baker D."/>
            <person name="Gharbi K."/>
            <person name="Hall N."/>
            <person name="Watson M."/>
            <person name="Adriaenssens E.M."/>
            <person name="Foster-Nyarko E."/>
            <person name="Jarju S."/>
            <person name="Secka A."/>
            <person name="Antonio M."/>
            <person name="Oren A."/>
            <person name="Chaudhuri R.R."/>
            <person name="La Ragione R."/>
            <person name="Hildebrand F."/>
            <person name="Pallen M.J."/>
        </authorList>
    </citation>
    <scope>NUCLEOTIDE SEQUENCE</scope>
    <source>
        <strain evidence="2">ChiSxjej1B13-11762</strain>
    </source>
</reference>
<feature type="region of interest" description="Disordered" evidence="1">
    <location>
        <begin position="1"/>
        <end position="26"/>
    </location>
</feature>
<proteinExistence type="predicted"/>
<protein>
    <submittedName>
        <fullName evidence="2">Uncharacterized protein</fullName>
    </submittedName>
</protein>
<name>A0A9D1R8G4_9FIRM</name>
<dbReference type="EMBL" id="DXGF01000092">
    <property type="protein sequence ID" value="HIW83661.1"/>
    <property type="molecule type" value="Genomic_DNA"/>
</dbReference>
<evidence type="ECO:0000313" key="2">
    <source>
        <dbReference type="EMBL" id="HIW83661.1"/>
    </source>
</evidence>
<accession>A0A9D1R8G4</accession>
<evidence type="ECO:0000313" key="3">
    <source>
        <dbReference type="Proteomes" id="UP000824263"/>
    </source>
</evidence>